<dbReference type="EMBL" id="ML121527">
    <property type="protein sequence ID" value="RPB29634.1"/>
    <property type="molecule type" value="Genomic_DNA"/>
</dbReference>
<accession>A0A3N4M3A4</accession>
<protein>
    <submittedName>
        <fullName evidence="1">Uncharacterized protein</fullName>
    </submittedName>
</protein>
<dbReference type="InParanoid" id="A0A3N4M3A4"/>
<organism evidence="1 2">
    <name type="scientific">Terfezia boudieri ATCC MYA-4762</name>
    <dbReference type="NCBI Taxonomy" id="1051890"/>
    <lineage>
        <taxon>Eukaryota</taxon>
        <taxon>Fungi</taxon>
        <taxon>Dikarya</taxon>
        <taxon>Ascomycota</taxon>
        <taxon>Pezizomycotina</taxon>
        <taxon>Pezizomycetes</taxon>
        <taxon>Pezizales</taxon>
        <taxon>Pezizaceae</taxon>
        <taxon>Terfezia</taxon>
    </lineage>
</organism>
<keyword evidence="2" id="KW-1185">Reference proteome</keyword>
<gene>
    <name evidence="1" type="ORF">L211DRAFT_844586</name>
</gene>
<dbReference type="Proteomes" id="UP000267821">
    <property type="component" value="Unassembled WGS sequence"/>
</dbReference>
<evidence type="ECO:0000313" key="2">
    <source>
        <dbReference type="Proteomes" id="UP000267821"/>
    </source>
</evidence>
<reference evidence="1 2" key="1">
    <citation type="journal article" date="2018" name="Nat. Ecol. Evol.">
        <title>Pezizomycetes genomes reveal the molecular basis of ectomycorrhizal truffle lifestyle.</title>
        <authorList>
            <person name="Murat C."/>
            <person name="Payen T."/>
            <person name="Noel B."/>
            <person name="Kuo A."/>
            <person name="Morin E."/>
            <person name="Chen J."/>
            <person name="Kohler A."/>
            <person name="Krizsan K."/>
            <person name="Balestrini R."/>
            <person name="Da Silva C."/>
            <person name="Montanini B."/>
            <person name="Hainaut M."/>
            <person name="Levati E."/>
            <person name="Barry K.W."/>
            <person name="Belfiori B."/>
            <person name="Cichocki N."/>
            <person name="Clum A."/>
            <person name="Dockter R.B."/>
            <person name="Fauchery L."/>
            <person name="Guy J."/>
            <person name="Iotti M."/>
            <person name="Le Tacon F."/>
            <person name="Lindquist E.A."/>
            <person name="Lipzen A."/>
            <person name="Malagnac F."/>
            <person name="Mello A."/>
            <person name="Molinier V."/>
            <person name="Miyauchi S."/>
            <person name="Poulain J."/>
            <person name="Riccioni C."/>
            <person name="Rubini A."/>
            <person name="Sitrit Y."/>
            <person name="Splivallo R."/>
            <person name="Traeger S."/>
            <person name="Wang M."/>
            <person name="Zifcakova L."/>
            <person name="Wipf D."/>
            <person name="Zambonelli A."/>
            <person name="Paolocci F."/>
            <person name="Nowrousian M."/>
            <person name="Ottonello S."/>
            <person name="Baldrian P."/>
            <person name="Spatafora J.W."/>
            <person name="Henrissat B."/>
            <person name="Nagy L.G."/>
            <person name="Aury J.M."/>
            <person name="Wincker P."/>
            <person name="Grigoriev I.V."/>
            <person name="Bonfante P."/>
            <person name="Martin F.M."/>
        </authorList>
    </citation>
    <scope>NUCLEOTIDE SEQUENCE [LARGE SCALE GENOMIC DNA]</scope>
    <source>
        <strain evidence="1 2">ATCC MYA-4762</strain>
    </source>
</reference>
<sequence>MGAENFMHGDNSEVCNTFVDGSWHAFDYEGAGRAGKHSTLWKEAIYGRDCILYTVSVDVVCRLRPTNPSNTPPTDKQIHFTTRAIFNTQRSALSFPTLAYTATAASPYVSRSHWPRTSNVRISSMPVVGPSYKYQYVQQYHTVEIKSANQKPQHILLLRLKSPQGSVKLANYSITLRRFRGPLFVVMHRF</sequence>
<proteinExistence type="predicted"/>
<evidence type="ECO:0000313" key="1">
    <source>
        <dbReference type="EMBL" id="RPB29634.1"/>
    </source>
</evidence>
<dbReference type="AlphaFoldDB" id="A0A3N4M3A4"/>
<name>A0A3N4M3A4_9PEZI</name>